<dbReference type="STRING" id="515849.A0A090DCC5"/>
<evidence type="ECO:0000256" key="9">
    <source>
        <dbReference type="ARBA" id="ARBA00023136"/>
    </source>
</evidence>
<dbReference type="InterPro" id="IPR025770">
    <property type="entry name" value="PPMT_MeTrfase"/>
</dbReference>
<keyword evidence="4 10" id="KW-0489">Methyltransferase</keyword>
<evidence type="ECO:0000256" key="7">
    <source>
        <dbReference type="ARBA" id="ARBA00022692"/>
    </source>
</evidence>
<name>A0A090DCC5_PODAN</name>
<accession>A0A090DCC5</accession>
<dbReference type="GO" id="GO:0004671">
    <property type="term" value="F:protein C-terminal S-isoprenylcysteine carboxyl O-methyltransferase activity"/>
    <property type="evidence" value="ECO:0007669"/>
    <property type="project" value="UniProtKB-EC"/>
</dbReference>
<evidence type="ECO:0000256" key="2">
    <source>
        <dbReference type="ARBA" id="ARBA00009140"/>
    </source>
</evidence>
<evidence type="ECO:0000256" key="11">
    <source>
        <dbReference type="SAM" id="MobiDB-lite"/>
    </source>
</evidence>
<feature type="compositionally biased region" description="Basic and acidic residues" evidence="11">
    <location>
        <begin position="41"/>
        <end position="57"/>
    </location>
</feature>
<organism evidence="12 13">
    <name type="scientific">Podospora anserina (strain S / ATCC MYA-4624 / DSM 980 / FGSC 10383)</name>
    <name type="common">Pleurage anserina</name>
    <dbReference type="NCBI Taxonomy" id="515849"/>
    <lineage>
        <taxon>Eukaryota</taxon>
        <taxon>Fungi</taxon>
        <taxon>Dikarya</taxon>
        <taxon>Ascomycota</taxon>
        <taxon>Pezizomycotina</taxon>
        <taxon>Sordariomycetes</taxon>
        <taxon>Sordariomycetidae</taxon>
        <taxon>Sordariales</taxon>
        <taxon>Podosporaceae</taxon>
        <taxon>Podospora</taxon>
        <taxon>Podospora anserina</taxon>
    </lineage>
</organism>
<evidence type="ECO:0000256" key="1">
    <source>
        <dbReference type="ARBA" id="ARBA00004141"/>
    </source>
</evidence>
<evidence type="ECO:0000256" key="3">
    <source>
        <dbReference type="ARBA" id="ARBA00012151"/>
    </source>
</evidence>
<dbReference type="PROSITE" id="PS51564">
    <property type="entry name" value="SAM_ICMT"/>
    <property type="match status" value="1"/>
</dbReference>
<dbReference type="EMBL" id="FO904942">
    <property type="protein sequence ID" value="CDP32488.1"/>
    <property type="molecule type" value="Genomic_DNA"/>
</dbReference>
<dbReference type="GO" id="GO:0005789">
    <property type="term" value="C:endoplasmic reticulum membrane"/>
    <property type="evidence" value="ECO:0007669"/>
    <property type="project" value="UniProtKB-SubCell"/>
</dbReference>
<keyword evidence="7 10" id="KW-0812">Transmembrane</keyword>
<keyword evidence="10" id="KW-0256">Endoplasmic reticulum</keyword>
<comment type="subcellular location">
    <subcellularLocation>
        <location evidence="10">Endoplasmic reticulum membrane</location>
        <topology evidence="10">Multi-pass membrane protein</topology>
    </subcellularLocation>
    <subcellularLocation>
        <location evidence="1">Membrane</location>
        <topology evidence="1">Multi-pass membrane protein</topology>
    </subcellularLocation>
</comment>
<keyword evidence="13" id="KW-1185">Reference proteome</keyword>
<sequence>MGEPKRATLHTTELNGQVPSPRKATGRSSTTSSTNSQRKIHPVERAKTTEEDPKADSENDSALAYNNPDRLYYPRQPKSLAGIAVRSFCLGIALTIGISSTLYILLFTSSPLWRLPFFLASLSTFHFLEFWTTAAYNTRAAEVSSFLLTANWPGYAIAHCFATLECLVTNVFFPNAQWAPFHIGKLVCVAGFALTVIGQTVRTVAMCQAGPSFNHLVQHQRNAGHVLVTSGIYAAFRHPSYFGFFWWALGTQLTMGNVVSFVGYAAVLWKFFSGRIKVEEEALVRFFGEEYVDYRRRVGTKIPFVP</sequence>
<keyword evidence="8 10" id="KW-1133">Transmembrane helix</keyword>
<comment type="catalytic activity">
    <reaction evidence="10">
        <text>[protein]-C-terminal S-[(2E,6E)-farnesyl]-L-cysteine + S-adenosyl-L-methionine = [protein]-C-terminal S-[(2E,6E)-farnesyl]-L-cysteine methyl ester + S-adenosyl-L-homocysteine</text>
        <dbReference type="Rhea" id="RHEA:21672"/>
        <dbReference type="Rhea" id="RHEA-COMP:12125"/>
        <dbReference type="Rhea" id="RHEA-COMP:12126"/>
        <dbReference type="ChEBI" id="CHEBI:57856"/>
        <dbReference type="ChEBI" id="CHEBI:59789"/>
        <dbReference type="ChEBI" id="CHEBI:90510"/>
        <dbReference type="ChEBI" id="CHEBI:90511"/>
        <dbReference type="EC" id="2.1.1.100"/>
    </reaction>
</comment>
<keyword evidence="6 10" id="KW-0949">S-adenosyl-L-methionine</keyword>
<dbReference type="EC" id="2.1.1.100" evidence="3 10"/>
<dbReference type="Pfam" id="PF04140">
    <property type="entry name" value="ICMT"/>
    <property type="match status" value="1"/>
</dbReference>
<feature type="compositionally biased region" description="Polar residues" evidence="11">
    <location>
        <begin position="9"/>
        <end position="18"/>
    </location>
</feature>
<dbReference type="FunCoup" id="A0A090DCC5">
    <property type="interactions" value="459"/>
</dbReference>
<dbReference type="eggNOG" id="KOG2628">
    <property type="taxonomic scope" value="Eukaryota"/>
</dbReference>
<dbReference type="InParanoid" id="A0A090DCC5"/>
<dbReference type="PANTHER" id="PTHR12714:SF9">
    <property type="entry name" value="PROTEIN-S-ISOPRENYLCYSTEINE O-METHYLTRANSFERASE"/>
    <property type="match status" value="1"/>
</dbReference>
<feature type="transmembrane region" description="Helical" evidence="10">
    <location>
        <begin position="244"/>
        <end position="267"/>
    </location>
</feature>
<feature type="region of interest" description="Disordered" evidence="11">
    <location>
        <begin position="1"/>
        <end position="63"/>
    </location>
</feature>
<evidence type="ECO:0000256" key="6">
    <source>
        <dbReference type="ARBA" id="ARBA00022691"/>
    </source>
</evidence>
<dbReference type="InterPro" id="IPR007269">
    <property type="entry name" value="ICMT_MeTrfase"/>
</dbReference>
<feature type="transmembrane region" description="Helical" evidence="10">
    <location>
        <begin position="83"/>
        <end position="106"/>
    </location>
</feature>
<reference evidence="13" key="2">
    <citation type="journal article" date="2014" name="Genetics">
        <title>Maintaining two mating types: Structure of the mating type locus and its role in heterokaryosis in Podospora anserina.</title>
        <authorList>
            <person name="Grognet P."/>
            <person name="Bidard F."/>
            <person name="Kuchly C."/>
            <person name="Tong L.C.H."/>
            <person name="Coppin E."/>
            <person name="Benkhali J.A."/>
            <person name="Couloux A."/>
            <person name="Wincker P."/>
            <person name="Debuchy R."/>
            <person name="Silar P."/>
        </authorList>
    </citation>
    <scope>GENOME REANNOTATION</scope>
    <source>
        <strain evidence="13">S / ATCC MYA-4624 / DSM 980 / FGSC 10383</strain>
    </source>
</reference>
<feature type="transmembrane region" description="Helical" evidence="10">
    <location>
        <begin position="179"/>
        <end position="201"/>
    </location>
</feature>
<evidence type="ECO:0000256" key="8">
    <source>
        <dbReference type="ARBA" id="ARBA00022989"/>
    </source>
</evidence>
<evidence type="ECO:0000256" key="5">
    <source>
        <dbReference type="ARBA" id="ARBA00022679"/>
    </source>
</evidence>
<evidence type="ECO:0000313" key="13">
    <source>
        <dbReference type="Proteomes" id="UP000001197"/>
    </source>
</evidence>
<dbReference type="Proteomes" id="UP000001197">
    <property type="component" value="Chromosome 7"/>
</dbReference>
<dbReference type="Gene3D" id="1.20.120.1630">
    <property type="match status" value="1"/>
</dbReference>
<dbReference type="GO" id="GO:0032259">
    <property type="term" value="P:methylation"/>
    <property type="evidence" value="ECO:0007669"/>
    <property type="project" value="UniProtKB-KW"/>
</dbReference>
<dbReference type="PANTHER" id="PTHR12714">
    <property type="entry name" value="PROTEIN-S ISOPRENYLCYSTEINE O-METHYLTRANSFERASE"/>
    <property type="match status" value="1"/>
</dbReference>
<keyword evidence="9 10" id="KW-0472">Membrane</keyword>
<evidence type="ECO:0000256" key="10">
    <source>
        <dbReference type="RuleBase" id="RU362022"/>
    </source>
</evidence>
<proteinExistence type="inferred from homology"/>
<comment type="similarity">
    <text evidence="2 10">Belongs to the class VI-like SAM-binding methyltransferase superfamily. Isoprenylcysteine carboxyl methyltransferase family.</text>
</comment>
<evidence type="ECO:0000256" key="4">
    <source>
        <dbReference type="ARBA" id="ARBA00022603"/>
    </source>
</evidence>
<feature type="transmembrane region" description="Helical" evidence="10">
    <location>
        <begin position="152"/>
        <end position="173"/>
    </location>
</feature>
<dbReference type="AlphaFoldDB" id="A0A090DCC5"/>
<keyword evidence="5" id="KW-0808">Transferase</keyword>
<reference evidence="12 13" key="1">
    <citation type="journal article" date="2008" name="Genome Biol.">
        <title>The genome sequence of the model ascomycete fungus Podospora anserina.</title>
        <authorList>
            <person name="Espagne E."/>
            <person name="Lespinet O."/>
            <person name="Malagnac F."/>
            <person name="Da Silva C."/>
            <person name="Jaillon O."/>
            <person name="Porcel B.M."/>
            <person name="Couloux A."/>
            <person name="Aury J.-M."/>
            <person name="Segurens B."/>
            <person name="Poulain J."/>
            <person name="Anthouard V."/>
            <person name="Grossetete S."/>
            <person name="Khalili H."/>
            <person name="Coppin E."/>
            <person name="Dequard-Chablat M."/>
            <person name="Picard M."/>
            <person name="Contamine V."/>
            <person name="Arnaise S."/>
            <person name="Bourdais A."/>
            <person name="Berteaux-Lecellier V."/>
            <person name="Gautheret D."/>
            <person name="de Vries R.P."/>
            <person name="Battaglia E."/>
            <person name="Coutinho P.M."/>
            <person name="Danchin E.G.J."/>
            <person name="Henrissat B."/>
            <person name="El Khoury R."/>
            <person name="Sainsard-Chanet A."/>
            <person name="Boivin A."/>
            <person name="Pinan-Lucarre B."/>
            <person name="Sellem C.H."/>
            <person name="Debuchy R."/>
            <person name="Wincker P."/>
            <person name="Weissenbach J."/>
            <person name="Silar P."/>
        </authorList>
    </citation>
    <scope>NUCLEOTIDE SEQUENCE [LARGE SCALE GENOMIC DNA]</scope>
    <source>
        <strain evidence="13">S / ATCC MYA-4624 / DSM 980 / FGSC 10383</strain>
    </source>
</reference>
<evidence type="ECO:0000313" key="12">
    <source>
        <dbReference type="EMBL" id="CDP32488.1"/>
    </source>
</evidence>
<protein>
    <recommendedName>
        <fullName evidence="3 10">Protein-S-isoprenylcysteine O-methyltransferase</fullName>
        <ecNumber evidence="3 10">2.1.1.100</ecNumber>
    </recommendedName>
</protein>